<reference evidence="1" key="1">
    <citation type="journal article" date="2021" name="Nat. Commun.">
        <title>Genetic determinants of endophytism in the Arabidopsis root mycobiome.</title>
        <authorList>
            <person name="Mesny F."/>
            <person name="Miyauchi S."/>
            <person name="Thiergart T."/>
            <person name="Pickel B."/>
            <person name="Atanasova L."/>
            <person name="Karlsson M."/>
            <person name="Huettel B."/>
            <person name="Barry K.W."/>
            <person name="Haridas S."/>
            <person name="Chen C."/>
            <person name="Bauer D."/>
            <person name="Andreopoulos W."/>
            <person name="Pangilinan J."/>
            <person name="LaButti K."/>
            <person name="Riley R."/>
            <person name="Lipzen A."/>
            <person name="Clum A."/>
            <person name="Drula E."/>
            <person name="Henrissat B."/>
            <person name="Kohler A."/>
            <person name="Grigoriev I.V."/>
            <person name="Martin F.M."/>
            <person name="Hacquard S."/>
        </authorList>
    </citation>
    <scope>NUCLEOTIDE SEQUENCE</scope>
    <source>
        <strain evidence="1">MPI-CAGE-AT-0021</strain>
    </source>
</reference>
<protein>
    <submittedName>
        <fullName evidence="1">Uncharacterized protein</fullName>
    </submittedName>
</protein>
<comment type="caution">
    <text evidence="1">The sequence shown here is derived from an EMBL/GenBank/DDBJ whole genome shotgun (WGS) entry which is preliminary data.</text>
</comment>
<dbReference type="AlphaFoldDB" id="A0A9P9IFS6"/>
<organism evidence="1 2">
    <name type="scientific">Dactylonectria estremocensis</name>
    <dbReference type="NCBI Taxonomy" id="1079267"/>
    <lineage>
        <taxon>Eukaryota</taxon>
        <taxon>Fungi</taxon>
        <taxon>Dikarya</taxon>
        <taxon>Ascomycota</taxon>
        <taxon>Pezizomycotina</taxon>
        <taxon>Sordariomycetes</taxon>
        <taxon>Hypocreomycetidae</taxon>
        <taxon>Hypocreales</taxon>
        <taxon>Nectriaceae</taxon>
        <taxon>Dactylonectria</taxon>
    </lineage>
</organism>
<evidence type="ECO:0000313" key="1">
    <source>
        <dbReference type="EMBL" id="KAH7120288.1"/>
    </source>
</evidence>
<dbReference type="Proteomes" id="UP000717696">
    <property type="component" value="Unassembled WGS sequence"/>
</dbReference>
<dbReference type="EMBL" id="JAGMUU010000028">
    <property type="protein sequence ID" value="KAH7120288.1"/>
    <property type="molecule type" value="Genomic_DNA"/>
</dbReference>
<gene>
    <name evidence="1" type="ORF">B0J13DRAFT_567752</name>
</gene>
<name>A0A9P9IFS6_9HYPO</name>
<evidence type="ECO:0000313" key="2">
    <source>
        <dbReference type="Proteomes" id="UP000717696"/>
    </source>
</evidence>
<accession>A0A9P9IFS6</accession>
<sequence>MLSTAFGTIPKGPFMVLLFRLSRAELDCYRCLPHRLQQDLTERGTSQGHRPAHFSSVKLYIMVARPQTRDAVSGSPTTARGKQR</sequence>
<proteinExistence type="predicted"/>
<keyword evidence="2" id="KW-1185">Reference proteome</keyword>